<dbReference type="PANTHER" id="PTHR37422:SF13">
    <property type="entry name" value="LIPOPOLYSACCHARIDE BIOSYNTHESIS PROTEIN PA4999-RELATED"/>
    <property type="match status" value="1"/>
</dbReference>
<dbReference type="Pfam" id="PF04932">
    <property type="entry name" value="Wzy_C"/>
    <property type="match status" value="1"/>
</dbReference>
<feature type="domain" description="O-antigen ligase-related" evidence="6">
    <location>
        <begin position="193"/>
        <end position="328"/>
    </location>
</feature>
<feature type="transmembrane region" description="Helical" evidence="5">
    <location>
        <begin position="100"/>
        <end position="116"/>
    </location>
</feature>
<evidence type="ECO:0000256" key="3">
    <source>
        <dbReference type="ARBA" id="ARBA00022989"/>
    </source>
</evidence>
<protein>
    <recommendedName>
        <fullName evidence="6">O-antigen ligase-related domain-containing protein</fullName>
    </recommendedName>
</protein>
<evidence type="ECO:0000256" key="4">
    <source>
        <dbReference type="ARBA" id="ARBA00023136"/>
    </source>
</evidence>
<feature type="transmembrane region" description="Helical" evidence="5">
    <location>
        <begin position="233"/>
        <end position="252"/>
    </location>
</feature>
<feature type="transmembrane region" description="Helical" evidence="5">
    <location>
        <begin position="322"/>
        <end position="341"/>
    </location>
</feature>
<evidence type="ECO:0000256" key="2">
    <source>
        <dbReference type="ARBA" id="ARBA00022692"/>
    </source>
</evidence>
<comment type="subcellular location">
    <subcellularLocation>
        <location evidence="1">Membrane</location>
        <topology evidence="1">Multi-pass membrane protein</topology>
    </subcellularLocation>
</comment>
<feature type="transmembrane region" description="Helical" evidence="5">
    <location>
        <begin position="184"/>
        <end position="199"/>
    </location>
</feature>
<evidence type="ECO:0000313" key="7">
    <source>
        <dbReference type="EMBL" id="GID49358.1"/>
    </source>
</evidence>
<feature type="transmembrane region" description="Helical" evidence="5">
    <location>
        <begin position="68"/>
        <end position="88"/>
    </location>
</feature>
<feature type="transmembrane region" description="Helical" evidence="5">
    <location>
        <begin position="205"/>
        <end position="221"/>
    </location>
</feature>
<evidence type="ECO:0000259" key="6">
    <source>
        <dbReference type="Pfam" id="PF04932"/>
    </source>
</evidence>
<dbReference type="InterPro" id="IPR051533">
    <property type="entry name" value="WaaL-like"/>
</dbReference>
<feature type="transmembrane region" description="Helical" evidence="5">
    <location>
        <begin position="128"/>
        <end position="145"/>
    </location>
</feature>
<keyword evidence="3 5" id="KW-1133">Transmembrane helix</keyword>
<gene>
    <name evidence="7" type="ORF">Aca07nite_66330</name>
</gene>
<keyword evidence="2 5" id="KW-0812">Transmembrane</keyword>
<comment type="caution">
    <text evidence="7">The sequence shown here is derived from an EMBL/GenBank/DDBJ whole genome shotgun (WGS) entry which is preliminary data.</text>
</comment>
<evidence type="ECO:0000256" key="5">
    <source>
        <dbReference type="SAM" id="Phobius"/>
    </source>
</evidence>
<feature type="transmembrane region" description="Helical" evidence="5">
    <location>
        <begin position="40"/>
        <end position="56"/>
    </location>
</feature>
<name>A0ABQ3WT25_9ACTN</name>
<dbReference type="PANTHER" id="PTHR37422">
    <property type="entry name" value="TEICHURONIC ACID BIOSYNTHESIS PROTEIN TUAE"/>
    <property type="match status" value="1"/>
</dbReference>
<dbReference type="RefSeq" id="WP_204299470.1">
    <property type="nucleotide sequence ID" value="NZ_BAAAGQ010000021.1"/>
</dbReference>
<evidence type="ECO:0000256" key="1">
    <source>
        <dbReference type="ARBA" id="ARBA00004141"/>
    </source>
</evidence>
<feature type="transmembrane region" description="Helical" evidence="5">
    <location>
        <begin position="353"/>
        <end position="372"/>
    </location>
</feature>
<keyword evidence="4 5" id="KW-0472">Membrane</keyword>
<dbReference type="EMBL" id="BOMF01000126">
    <property type="protein sequence ID" value="GID49358.1"/>
    <property type="molecule type" value="Genomic_DNA"/>
</dbReference>
<feature type="transmembrane region" description="Helical" evidence="5">
    <location>
        <begin position="157"/>
        <end position="177"/>
    </location>
</feature>
<reference evidence="7" key="1">
    <citation type="submission" date="2021-01" db="EMBL/GenBank/DDBJ databases">
        <title>Whole genome shotgun sequence of Actinoplanes capillaceus NBRC 16408.</title>
        <authorList>
            <person name="Komaki H."/>
            <person name="Tamura T."/>
        </authorList>
    </citation>
    <scope>NUCLEOTIDE SEQUENCE [LARGE SCALE GENOMIC DNA]</scope>
    <source>
        <strain evidence="7">NBRC 16408</strain>
    </source>
</reference>
<dbReference type="InterPro" id="IPR007016">
    <property type="entry name" value="O-antigen_ligase-rel_domated"/>
</dbReference>
<accession>A0ABQ3WT25</accession>
<organism evidence="7">
    <name type="scientific">Actinoplanes campanulatus</name>
    <dbReference type="NCBI Taxonomy" id="113559"/>
    <lineage>
        <taxon>Bacteria</taxon>
        <taxon>Bacillati</taxon>
        <taxon>Actinomycetota</taxon>
        <taxon>Actinomycetes</taxon>
        <taxon>Micromonosporales</taxon>
        <taxon>Micromonosporaceae</taxon>
        <taxon>Actinoplanes</taxon>
    </lineage>
</organism>
<sequence length="397" mass="42957">MTAPSTPRPGLVVVLAFLVTLAGRFTLSRAGLDIPIANDVRVPLFLILLLCLVLESHQVGRRPARGGYALLGILLLLAYQALSVLWVPPGSVTGPALGDLFAVTVLLVVYFNLAAWDRDRVTEMTLKMFYLAAWVYFLAAAAGLGRHEAGRWAALGGGPNVFVRIMIMGVFTSFYLYLRSGERLMWLASAPVFLFGAVASGSRGGLVSFFITVAVALLAIRPRIHLDRIAKPLVLLAVVAAILVVTAGPSIAEFVQKRFLESTVEQGYASDRDVLAQTALRIFWQRPLLGAGLNGFPTIADLGFGERYVHNLPLSIAAEGGFVGLALLALAWLILWQAYAAVPVRERSLEARFAAYCGIFMGATSLFSGDYYDARLMWIFLLLAVVRPAPAPAPLPR</sequence>
<proteinExistence type="predicted"/>